<organism evidence="1 2">
    <name type="scientific">Plicaturopsis crispa FD-325 SS-3</name>
    <dbReference type="NCBI Taxonomy" id="944288"/>
    <lineage>
        <taxon>Eukaryota</taxon>
        <taxon>Fungi</taxon>
        <taxon>Dikarya</taxon>
        <taxon>Basidiomycota</taxon>
        <taxon>Agaricomycotina</taxon>
        <taxon>Agaricomycetes</taxon>
        <taxon>Agaricomycetidae</taxon>
        <taxon>Amylocorticiales</taxon>
        <taxon>Amylocorticiaceae</taxon>
        <taxon>Plicatura</taxon>
        <taxon>Plicaturopsis crispa</taxon>
    </lineage>
</organism>
<dbReference type="InterPro" id="IPR032675">
    <property type="entry name" value="LRR_dom_sf"/>
</dbReference>
<dbReference type="Gene3D" id="3.80.10.10">
    <property type="entry name" value="Ribonuclease Inhibitor"/>
    <property type="match status" value="1"/>
</dbReference>
<dbReference type="Proteomes" id="UP000053263">
    <property type="component" value="Unassembled WGS sequence"/>
</dbReference>
<name>A0A0C9SY80_PLICR</name>
<evidence type="ECO:0008006" key="3">
    <source>
        <dbReference type="Google" id="ProtNLM"/>
    </source>
</evidence>
<proteinExistence type="predicted"/>
<dbReference type="Gene3D" id="1.20.1280.50">
    <property type="match status" value="1"/>
</dbReference>
<gene>
    <name evidence="1" type="ORF">PLICRDRAFT_179190</name>
</gene>
<dbReference type="OrthoDB" id="3023006at2759"/>
<dbReference type="AlphaFoldDB" id="A0A0C9SY80"/>
<reference evidence="1 2" key="1">
    <citation type="submission" date="2014-06" db="EMBL/GenBank/DDBJ databases">
        <title>Evolutionary Origins and Diversification of the Mycorrhizal Mutualists.</title>
        <authorList>
            <consortium name="DOE Joint Genome Institute"/>
            <consortium name="Mycorrhizal Genomics Consortium"/>
            <person name="Kohler A."/>
            <person name="Kuo A."/>
            <person name="Nagy L.G."/>
            <person name="Floudas D."/>
            <person name="Copeland A."/>
            <person name="Barry K.W."/>
            <person name="Cichocki N."/>
            <person name="Veneault-Fourrey C."/>
            <person name="LaButti K."/>
            <person name="Lindquist E.A."/>
            <person name="Lipzen A."/>
            <person name="Lundell T."/>
            <person name="Morin E."/>
            <person name="Murat C."/>
            <person name="Riley R."/>
            <person name="Ohm R."/>
            <person name="Sun H."/>
            <person name="Tunlid A."/>
            <person name="Henrissat B."/>
            <person name="Grigoriev I.V."/>
            <person name="Hibbett D.S."/>
            <person name="Martin F."/>
        </authorList>
    </citation>
    <scope>NUCLEOTIDE SEQUENCE [LARGE SCALE GENOMIC DNA]</scope>
    <source>
        <strain evidence="1 2">FD-325 SS-3</strain>
    </source>
</reference>
<accession>A0A0C9SY80</accession>
<dbReference type="HOGENOM" id="CLU_020999_3_1_1"/>
<keyword evidence="2" id="KW-1185">Reference proteome</keyword>
<evidence type="ECO:0000313" key="2">
    <source>
        <dbReference type="Proteomes" id="UP000053263"/>
    </source>
</evidence>
<evidence type="ECO:0000313" key="1">
    <source>
        <dbReference type="EMBL" id="KII84860.1"/>
    </source>
</evidence>
<sequence>MARGATMTSLQRTQISDLPIELIRLVFLWARSVSWKASNASPLPSQVLLTHVSRQWRTIAINTASLWTSIDIHKAWHVKGILDAHLARSEPHPLDISLRWDHVVEKIAACSHRWNTFRGYFSGWSSLGLFVEHIDAPRLKHLYLSADYPYDGGITIAAPHLSHLELTGVPLSLILGPLPDLRTCTIDTDDYYGPIDLVKLGSLFSSSPQLTELSIAYEALPFDLAAAGPVHIPSLTSLRLAAHEDEDLQSMCTALSVPALETLKLSGFDRGLLECFIDFIDTPEHALQIYPILRSLYLIDTRLTMEVMAVLPHITHVILDNADDECLTALRIDRQPPRYRGPLWPHLHSITASSVRVTYDNDLRAVVTSRTAAGCPLHSVSISSSGPWQLDTDLIPWLREHVASVSIDHVFSENI</sequence>
<protein>
    <recommendedName>
        <fullName evidence="3">F-box domain-containing protein</fullName>
    </recommendedName>
</protein>
<dbReference type="EMBL" id="KN832569">
    <property type="protein sequence ID" value="KII84860.1"/>
    <property type="molecule type" value="Genomic_DNA"/>
</dbReference>
<dbReference type="SUPFAM" id="SSF52047">
    <property type="entry name" value="RNI-like"/>
    <property type="match status" value="1"/>
</dbReference>